<dbReference type="Proteomes" id="UP000035081">
    <property type="component" value="Chromosome"/>
</dbReference>
<dbReference type="AlphaFoldDB" id="W5YWQ1"/>
<name>W5YWQ1_9GAMM</name>
<evidence type="ECO:0000313" key="1">
    <source>
        <dbReference type="EMBL" id="AHI33490.1"/>
    </source>
</evidence>
<reference evidence="1 2" key="1">
    <citation type="journal article" date="2014" name="Genome Announc.">
        <title>Draft Genome Sequences of Marinobacter similis A3d10T and Marinobacter salarius R9SW1T.</title>
        <authorList>
            <person name="Ivanova E.P."/>
            <person name="Ng H.J."/>
            <person name="Webb H.K."/>
            <person name="Feng G."/>
            <person name="Oshima K."/>
            <person name="Hattori M."/>
            <person name="Ohkuma M."/>
            <person name="Sergeev A.F."/>
            <person name="Mikhailov V.V."/>
            <person name="Crawford R.J."/>
            <person name="Sawabe T."/>
        </authorList>
    </citation>
    <scope>NUCLEOTIDE SEQUENCE [LARGE SCALE GENOMIC DNA]</scope>
    <source>
        <strain evidence="2">A3d10 and R9SW1</strain>
    </source>
</reference>
<gene>
    <name evidence="1" type="ORF">AU15_22190</name>
</gene>
<organism evidence="1 2">
    <name type="scientific">Marinobacter salarius</name>
    <dbReference type="NCBI Taxonomy" id="1420917"/>
    <lineage>
        <taxon>Bacteria</taxon>
        <taxon>Pseudomonadati</taxon>
        <taxon>Pseudomonadota</taxon>
        <taxon>Gammaproteobacteria</taxon>
        <taxon>Pseudomonadales</taxon>
        <taxon>Marinobacteraceae</taxon>
        <taxon>Marinobacter</taxon>
    </lineage>
</organism>
<protein>
    <submittedName>
        <fullName evidence="1">Uncharacterized protein</fullName>
    </submittedName>
</protein>
<sequence>MKLSEMKPKASLPALVLKIFQTIGAVRTVVPQKRTMSSMKTNNPI</sequence>
<dbReference type="HOGENOM" id="CLU_3201827_0_0_6"/>
<dbReference type="KEGG" id="msr:AU15_22190"/>
<evidence type="ECO:0000313" key="2">
    <source>
        <dbReference type="Proteomes" id="UP000035081"/>
    </source>
</evidence>
<proteinExistence type="predicted"/>
<dbReference type="EMBL" id="CP007152">
    <property type="protein sequence ID" value="AHI33490.1"/>
    <property type="molecule type" value="Genomic_DNA"/>
</dbReference>
<accession>W5YWQ1</accession>